<dbReference type="InterPro" id="IPR023033">
    <property type="entry name" value="Ala_tRNA_ligase_euk/bac"/>
</dbReference>
<feature type="domain" description="Alanyl-transfer RNA synthetases family profile" evidence="14">
    <location>
        <begin position="1"/>
        <end position="701"/>
    </location>
</feature>
<evidence type="ECO:0000256" key="8">
    <source>
        <dbReference type="ARBA" id="ARBA00022884"/>
    </source>
</evidence>
<accession>A0A7Y0L3N2</accession>
<dbReference type="Proteomes" id="UP000533476">
    <property type="component" value="Unassembled WGS sequence"/>
</dbReference>
<dbReference type="GO" id="GO:0002161">
    <property type="term" value="F:aminoacyl-tRNA deacylase activity"/>
    <property type="evidence" value="ECO:0007669"/>
    <property type="project" value="TreeGrafter"/>
</dbReference>
<dbReference type="InterPro" id="IPR018163">
    <property type="entry name" value="Thr/Ala-tRNA-synth_IIc_edit"/>
</dbReference>
<gene>
    <name evidence="13 15" type="primary">alaS</name>
    <name evidence="15" type="ORF">HIJ39_08970</name>
</gene>
<dbReference type="Pfam" id="PF02272">
    <property type="entry name" value="DHHA1"/>
    <property type="match status" value="1"/>
</dbReference>
<dbReference type="FunFam" id="3.30.980.10:FF:000004">
    <property type="entry name" value="Alanine--tRNA ligase, cytoplasmic"/>
    <property type="match status" value="1"/>
</dbReference>
<dbReference type="HAMAP" id="MF_00036_B">
    <property type="entry name" value="Ala_tRNA_synth_B"/>
    <property type="match status" value="1"/>
</dbReference>
<feature type="binding site" evidence="13">
    <location>
        <position position="662"/>
    </location>
    <ligand>
        <name>Zn(2+)</name>
        <dbReference type="ChEBI" id="CHEBI:29105"/>
    </ligand>
</feature>
<evidence type="ECO:0000256" key="12">
    <source>
        <dbReference type="ARBA" id="ARBA00048300"/>
    </source>
</evidence>
<evidence type="ECO:0000256" key="1">
    <source>
        <dbReference type="ARBA" id="ARBA00008226"/>
    </source>
</evidence>
<dbReference type="InterPro" id="IPR050058">
    <property type="entry name" value="Ala-tRNA_ligase"/>
</dbReference>
<keyword evidence="4 13" id="KW-0479">Metal-binding</keyword>
<dbReference type="PRINTS" id="PR00980">
    <property type="entry name" value="TRNASYNTHALA"/>
</dbReference>
<evidence type="ECO:0000256" key="13">
    <source>
        <dbReference type="HAMAP-Rule" id="MF_00036"/>
    </source>
</evidence>
<keyword evidence="13" id="KW-0963">Cytoplasm</keyword>
<comment type="caution">
    <text evidence="15">The sequence shown here is derived from an EMBL/GenBank/DDBJ whole genome shotgun (WGS) entry which is preliminary data.</text>
</comment>
<dbReference type="RefSeq" id="WP_169098846.1">
    <property type="nucleotide sequence ID" value="NZ_JABBVZ010000024.1"/>
</dbReference>
<dbReference type="Gene3D" id="3.10.310.40">
    <property type="match status" value="1"/>
</dbReference>
<keyword evidence="8 13" id="KW-0694">RNA-binding</keyword>
<dbReference type="GO" id="GO:0006419">
    <property type="term" value="P:alanyl-tRNA aminoacylation"/>
    <property type="evidence" value="ECO:0007669"/>
    <property type="project" value="UniProtKB-UniRule"/>
</dbReference>
<sequence>MQAAVIRQKFLRFFEDHGHQVVPSAPIVPAGDPTLLFTAAGMVQFKDVFLGLEQRSYRRAVSVQKCMRAGGKHNDLDQVGVTARHQTFFEMLGNFSFGDYFKEEAIRLAWGFLLGELGLSPDVLWVTVFETDDEAYQLWQEVAGVSPDRIVRLGAHDNFWAMGDTGPCGPCSEIYVDRGPEHACGPHCGLGQCECDRFTEIWNLVFMQYDRDAEGELMPLPRPSIDTGMGLDRVAAYMQGVDSNFETDLFRPIIAAIEKLSGASYAPGPEGMPFRVIADHIRAITFLLAEGVSFSNEGRGYVMRRILRRAMRFGMMLGFEEPFLYQLVPQVGRVMGEAYPEVVNGEDSIQALVQQEEQRFLSTLSAGLRVLEQKLEEIPAGGVLSGADAFQLYDTFGFPLDLTRDAALERGIGVDEAAFDQLMAEQRERARQNRARMAELLPEQAASEFLGYETLVLNDEPLQALYVERDPVTRLEAGMSGIVYLARTPFYPEGGGQVGDVGLMTSETGKARVVDTVKSGSAIYHLVEVDEGFLAQGQPTYLRVDEDRRHGAMRNHTGTHLLHAALRDVLGQEVHQTGSLVAPDRLRFDFAYPKALTAEQIEAIEDLVNRWVLADIPVSIDFLSKDEALKRGALAFFGDKYGETVRVITVPGASQELCGGTHCSRTGQIGLFAIVEEASVGGGSRRIEAVTGMNALRAFRRQRQVIGDLQQVMVGTPEPELVSRVAALQEEVKRLDALRQETERRERAKLGRDLADQVAPVGPVKFLVAEVDADSPEALREVLDGAKTVVDGAILAARHGERASLLVYFGDQIRLQGHQARQLVKPLSQIIGGGGGGRDDLAQAGGKKPDAIPALLQEARQWVDKTFGMAG</sequence>
<dbReference type="InterPro" id="IPR018165">
    <property type="entry name" value="Ala-tRNA-synth_IIc_core"/>
</dbReference>
<dbReference type="GO" id="GO:0016740">
    <property type="term" value="F:transferase activity"/>
    <property type="evidence" value="ECO:0007669"/>
    <property type="project" value="UniProtKB-ARBA"/>
</dbReference>
<dbReference type="Pfam" id="PF01411">
    <property type="entry name" value="tRNA-synt_2c"/>
    <property type="match status" value="1"/>
</dbReference>
<dbReference type="PANTHER" id="PTHR11777:SF9">
    <property type="entry name" value="ALANINE--TRNA LIGASE, CYTOPLASMIC"/>
    <property type="match status" value="1"/>
</dbReference>
<dbReference type="InterPro" id="IPR045864">
    <property type="entry name" value="aa-tRNA-synth_II/BPL/LPL"/>
</dbReference>
<comment type="domain">
    <text evidence="13">Consists of three domains; the N-terminal catalytic domain, the editing domain and the C-terminal C-Ala domain. The editing domain removes incorrectly charged amino acids, while the C-Ala domain, along with tRNA(Ala), serves as a bridge to cooperatively bring together the editing and aminoacylation centers thus stimulating deacylation of misacylated tRNAs.</text>
</comment>
<evidence type="ECO:0000256" key="5">
    <source>
        <dbReference type="ARBA" id="ARBA00022741"/>
    </source>
</evidence>
<keyword evidence="10 13" id="KW-0030">Aminoacyl-tRNA synthetase</keyword>
<dbReference type="GO" id="GO:0008270">
    <property type="term" value="F:zinc ion binding"/>
    <property type="evidence" value="ECO:0007669"/>
    <property type="project" value="UniProtKB-UniRule"/>
</dbReference>
<comment type="subcellular location">
    <subcellularLocation>
        <location evidence="13">Cytoplasm</location>
    </subcellularLocation>
</comment>
<evidence type="ECO:0000256" key="9">
    <source>
        <dbReference type="ARBA" id="ARBA00022917"/>
    </source>
</evidence>
<dbReference type="InterPro" id="IPR018164">
    <property type="entry name" value="Ala-tRNA-synth_IIc_N"/>
</dbReference>
<keyword evidence="7 13" id="KW-0067">ATP-binding</keyword>
<dbReference type="InterPro" id="IPR002318">
    <property type="entry name" value="Ala-tRNA-lgiase_IIc"/>
</dbReference>
<evidence type="ECO:0000256" key="6">
    <source>
        <dbReference type="ARBA" id="ARBA00022833"/>
    </source>
</evidence>
<dbReference type="Gene3D" id="3.30.930.10">
    <property type="entry name" value="Bira Bifunctional Protein, Domain 2"/>
    <property type="match status" value="1"/>
</dbReference>
<evidence type="ECO:0000313" key="16">
    <source>
        <dbReference type="Proteomes" id="UP000533476"/>
    </source>
</evidence>
<evidence type="ECO:0000256" key="3">
    <source>
        <dbReference type="ARBA" id="ARBA00022598"/>
    </source>
</evidence>
<feature type="binding site" evidence="13">
    <location>
        <position position="556"/>
    </location>
    <ligand>
        <name>Zn(2+)</name>
        <dbReference type="ChEBI" id="CHEBI:29105"/>
    </ligand>
</feature>
<feature type="binding site" evidence="13">
    <location>
        <position position="658"/>
    </location>
    <ligand>
        <name>Zn(2+)</name>
        <dbReference type="ChEBI" id="CHEBI:29105"/>
    </ligand>
</feature>
<dbReference type="Gene3D" id="3.30.54.20">
    <property type="match status" value="1"/>
</dbReference>
<dbReference type="FunFam" id="3.10.310.40:FF:000001">
    <property type="entry name" value="Alanine--tRNA ligase"/>
    <property type="match status" value="1"/>
</dbReference>
<comment type="cofactor">
    <cofactor evidence="13">
        <name>Zn(2+)</name>
        <dbReference type="ChEBI" id="CHEBI:29105"/>
    </cofactor>
    <text evidence="13">Binds 1 zinc ion per subunit.</text>
</comment>
<evidence type="ECO:0000256" key="4">
    <source>
        <dbReference type="ARBA" id="ARBA00022723"/>
    </source>
</evidence>
<comment type="catalytic activity">
    <reaction evidence="12 13">
        <text>tRNA(Ala) + L-alanine + ATP = L-alanyl-tRNA(Ala) + AMP + diphosphate</text>
        <dbReference type="Rhea" id="RHEA:12540"/>
        <dbReference type="Rhea" id="RHEA-COMP:9657"/>
        <dbReference type="Rhea" id="RHEA-COMP:9923"/>
        <dbReference type="ChEBI" id="CHEBI:30616"/>
        <dbReference type="ChEBI" id="CHEBI:33019"/>
        <dbReference type="ChEBI" id="CHEBI:57972"/>
        <dbReference type="ChEBI" id="CHEBI:78442"/>
        <dbReference type="ChEBI" id="CHEBI:78497"/>
        <dbReference type="ChEBI" id="CHEBI:456215"/>
        <dbReference type="EC" id="6.1.1.7"/>
    </reaction>
</comment>
<name>A0A7Y0L3N2_9FIRM</name>
<organism evidence="15 16">
    <name type="scientific">Sulfobacillus harzensis</name>
    <dbReference type="NCBI Taxonomy" id="2729629"/>
    <lineage>
        <taxon>Bacteria</taxon>
        <taxon>Bacillati</taxon>
        <taxon>Bacillota</taxon>
        <taxon>Clostridia</taxon>
        <taxon>Eubacteriales</taxon>
        <taxon>Clostridiales Family XVII. Incertae Sedis</taxon>
        <taxon>Sulfobacillus</taxon>
    </lineage>
</organism>
<dbReference type="GO" id="GO:0005829">
    <property type="term" value="C:cytosol"/>
    <property type="evidence" value="ECO:0007669"/>
    <property type="project" value="TreeGrafter"/>
</dbReference>
<dbReference type="SUPFAM" id="SSF101353">
    <property type="entry name" value="Putative anticodon-binding domain of alanyl-tRNA synthetase (AlaRS)"/>
    <property type="match status" value="1"/>
</dbReference>
<comment type="similarity">
    <text evidence="1 13">Belongs to the class-II aminoacyl-tRNA synthetase family.</text>
</comment>
<dbReference type="Gene3D" id="2.40.30.130">
    <property type="match status" value="1"/>
</dbReference>
<keyword evidence="5 13" id="KW-0547">Nucleotide-binding</keyword>
<dbReference type="SUPFAM" id="SSF55681">
    <property type="entry name" value="Class II aaRS and biotin synthetases"/>
    <property type="match status" value="1"/>
</dbReference>
<keyword evidence="6 13" id="KW-0862">Zinc</keyword>
<dbReference type="InterPro" id="IPR012947">
    <property type="entry name" value="tRNA_SAD"/>
</dbReference>
<evidence type="ECO:0000256" key="11">
    <source>
        <dbReference type="ARBA" id="ARBA00024779"/>
    </source>
</evidence>
<feature type="binding site" evidence="13">
    <location>
        <position position="560"/>
    </location>
    <ligand>
        <name>Zn(2+)</name>
        <dbReference type="ChEBI" id="CHEBI:29105"/>
    </ligand>
</feature>
<evidence type="ECO:0000256" key="2">
    <source>
        <dbReference type="ARBA" id="ARBA00022555"/>
    </source>
</evidence>
<dbReference type="EC" id="6.1.1.7" evidence="13"/>
<dbReference type="Gene3D" id="3.30.980.10">
    <property type="entry name" value="Threonyl-trna Synthetase, Chain A, domain 2"/>
    <property type="match status" value="1"/>
</dbReference>
<dbReference type="GO" id="GO:0140096">
    <property type="term" value="F:catalytic activity, acting on a protein"/>
    <property type="evidence" value="ECO:0007669"/>
    <property type="project" value="UniProtKB-ARBA"/>
</dbReference>
<keyword evidence="9 13" id="KW-0648">Protein biosynthesis</keyword>
<dbReference type="GO" id="GO:0005524">
    <property type="term" value="F:ATP binding"/>
    <property type="evidence" value="ECO:0007669"/>
    <property type="project" value="UniProtKB-UniRule"/>
</dbReference>
<dbReference type="Pfam" id="PF07973">
    <property type="entry name" value="tRNA_SAD"/>
    <property type="match status" value="1"/>
</dbReference>
<dbReference type="EMBL" id="JABBVZ010000024">
    <property type="protein sequence ID" value="NMP22483.1"/>
    <property type="molecule type" value="Genomic_DNA"/>
</dbReference>
<dbReference type="GO" id="GO:0000049">
    <property type="term" value="F:tRNA binding"/>
    <property type="evidence" value="ECO:0007669"/>
    <property type="project" value="UniProtKB-KW"/>
</dbReference>
<evidence type="ECO:0000313" key="15">
    <source>
        <dbReference type="EMBL" id="NMP22483.1"/>
    </source>
</evidence>
<dbReference type="SUPFAM" id="SSF55186">
    <property type="entry name" value="ThrRS/AlaRS common domain"/>
    <property type="match status" value="1"/>
</dbReference>
<keyword evidence="16" id="KW-1185">Reference proteome</keyword>
<dbReference type="InterPro" id="IPR018162">
    <property type="entry name" value="Ala-tRNA-ligase_IIc_anticod-bd"/>
</dbReference>
<keyword evidence="3 13" id="KW-0436">Ligase</keyword>
<keyword evidence="2 13" id="KW-0820">tRNA-binding</keyword>
<dbReference type="InterPro" id="IPR003156">
    <property type="entry name" value="DHHA1_dom"/>
</dbReference>
<dbReference type="FunFam" id="3.30.930.10:FF:000004">
    <property type="entry name" value="Alanine--tRNA ligase"/>
    <property type="match status" value="1"/>
</dbReference>
<dbReference type="NCBIfam" id="TIGR00344">
    <property type="entry name" value="alaS"/>
    <property type="match status" value="1"/>
</dbReference>
<dbReference type="SUPFAM" id="SSF50447">
    <property type="entry name" value="Translation proteins"/>
    <property type="match status" value="1"/>
</dbReference>
<protein>
    <recommendedName>
        <fullName evidence="13">Alanine--tRNA ligase</fullName>
        <ecNumber evidence="13">6.1.1.7</ecNumber>
    </recommendedName>
    <alternativeName>
        <fullName evidence="13">Alanyl-tRNA synthetase</fullName>
        <shortName evidence="13">AlaRS</shortName>
    </alternativeName>
</protein>
<comment type="function">
    <text evidence="11 13">Catalyzes the attachment of alanine to tRNA(Ala) in a two-step reaction: alanine is first activated by ATP to form Ala-AMP and then transferred to the acceptor end of tRNA(Ala). Also edits incorrectly charged Ser-tRNA(Ala) and Gly-tRNA(Ala) via its editing domain.</text>
</comment>
<proteinExistence type="inferred from homology"/>
<dbReference type="GO" id="GO:0004813">
    <property type="term" value="F:alanine-tRNA ligase activity"/>
    <property type="evidence" value="ECO:0007669"/>
    <property type="project" value="UniProtKB-UniRule"/>
</dbReference>
<dbReference type="CDD" id="cd00673">
    <property type="entry name" value="AlaRS_core"/>
    <property type="match status" value="1"/>
</dbReference>
<dbReference type="SMART" id="SM00863">
    <property type="entry name" value="tRNA_SAD"/>
    <property type="match status" value="1"/>
</dbReference>
<evidence type="ECO:0000256" key="7">
    <source>
        <dbReference type="ARBA" id="ARBA00022840"/>
    </source>
</evidence>
<dbReference type="InterPro" id="IPR009000">
    <property type="entry name" value="Transl_B-barrel_sf"/>
</dbReference>
<dbReference type="AlphaFoldDB" id="A0A7Y0L3N2"/>
<dbReference type="PROSITE" id="PS50860">
    <property type="entry name" value="AA_TRNA_LIGASE_II_ALA"/>
    <property type="match status" value="1"/>
</dbReference>
<evidence type="ECO:0000256" key="10">
    <source>
        <dbReference type="ARBA" id="ARBA00023146"/>
    </source>
</evidence>
<reference evidence="15 16" key="1">
    <citation type="submission" date="2020-04" db="EMBL/GenBank/DDBJ databases">
        <authorList>
            <person name="Zhang R."/>
            <person name="Schippers A."/>
        </authorList>
    </citation>
    <scope>NUCLEOTIDE SEQUENCE [LARGE SCALE GENOMIC DNA]</scope>
    <source>
        <strain evidence="15 16">DSM 109850</strain>
    </source>
</reference>
<evidence type="ECO:0000259" key="14">
    <source>
        <dbReference type="PROSITE" id="PS50860"/>
    </source>
</evidence>
<dbReference type="PANTHER" id="PTHR11777">
    <property type="entry name" value="ALANYL-TRNA SYNTHETASE"/>
    <property type="match status" value="1"/>
</dbReference>